<evidence type="ECO:0000256" key="8">
    <source>
        <dbReference type="ARBA" id="ARBA00038436"/>
    </source>
</evidence>
<feature type="domain" description="Tripartite ATP-independent periplasmic transporters DctQ component" evidence="10">
    <location>
        <begin position="23"/>
        <end position="150"/>
    </location>
</feature>
<evidence type="ECO:0000256" key="4">
    <source>
        <dbReference type="ARBA" id="ARBA00022519"/>
    </source>
</evidence>
<dbReference type="InterPro" id="IPR007387">
    <property type="entry name" value="TRAP_DctQ"/>
</dbReference>
<evidence type="ECO:0000256" key="1">
    <source>
        <dbReference type="ARBA" id="ARBA00004429"/>
    </source>
</evidence>
<keyword evidence="7 9" id="KW-0472">Membrane</keyword>
<evidence type="ECO:0000259" key="10">
    <source>
        <dbReference type="Pfam" id="PF04290"/>
    </source>
</evidence>
<keyword evidence="5 9" id="KW-0812">Transmembrane</keyword>
<evidence type="ECO:0000256" key="6">
    <source>
        <dbReference type="ARBA" id="ARBA00022989"/>
    </source>
</evidence>
<dbReference type="GO" id="GO:0015740">
    <property type="term" value="P:C4-dicarboxylate transport"/>
    <property type="evidence" value="ECO:0007669"/>
    <property type="project" value="TreeGrafter"/>
</dbReference>
<evidence type="ECO:0000256" key="5">
    <source>
        <dbReference type="ARBA" id="ARBA00022692"/>
    </source>
</evidence>
<comment type="caution">
    <text evidence="11">The sequence shown here is derived from an EMBL/GenBank/DDBJ whole genome shotgun (WGS) entry which is preliminary data.</text>
</comment>
<name>A0A7W8IMB7_9BACL</name>
<dbReference type="Pfam" id="PF04290">
    <property type="entry name" value="DctQ"/>
    <property type="match status" value="1"/>
</dbReference>
<gene>
    <name evidence="11" type="ORF">HNQ34_000215</name>
</gene>
<feature type="transmembrane region" description="Helical" evidence="9">
    <location>
        <begin position="12"/>
        <end position="35"/>
    </location>
</feature>
<proteinExistence type="inferred from homology"/>
<dbReference type="RefSeq" id="WP_183250911.1">
    <property type="nucleotide sequence ID" value="NZ_JACHEP010000001.1"/>
</dbReference>
<feature type="transmembrane region" description="Helical" evidence="9">
    <location>
        <begin position="86"/>
        <end position="107"/>
    </location>
</feature>
<dbReference type="PANTHER" id="PTHR35011:SF2">
    <property type="entry name" value="2,3-DIKETO-L-GULONATE TRAP TRANSPORTER SMALL PERMEASE PROTEIN YIAM"/>
    <property type="match status" value="1"/>
</dbReference>
<evidence type="ECO:0000256" key="7">
    <source>
        <dbReference type="ARBA" id="ARBA00023136"/>
    </source>
</evidence>
<evidence type="ECO:0000313" key="11">
    <source>
        <dbReference type="EMBL" id="MBB5323138.1"/>
    </source>
</evidence>
<accession>A0A7W8IMB7</accession>
<dbReference type="EMBL" id="JACHEP010000001">
    <property type="protein sequence ID" value="MBB5323138.1"/>
    <property type="molecule type" value="Genomic_DNA"/>
</dbReference>
<organism evidence="11 12">
    <name type="scientific">Anoxybacteroides tepidamans</name>
    <dbReference type="NCBI Taxonomy" id="265948"/>
    <lineage>
        <taxon>Bacteria</taxon>
        <taxon>Bacillati</taxon>
        <taxon>Bacillota</taxon>
        <taxon>Bacilli</taxon>
        <taxon>Bacillales</taxon>
        <taxon>Anoxybacillaceae</taxon>
        <taxon>Anoxybacteroides</taxon>
    </lineage>
</organism>
<sequence>MKKILFMFDKLLQVLMALCLAFMAILVFGNVVLRYAFHSGITWSEEMSRFLFIWMVFLGSIVALKDGSHLGMDLVVTKLPDRVRRIVLIVGQLIILYILGLVLQGSWKMTMDSLESKAPATGLPLSFVYGIGIVLSIGMIVITFTQMYKTISQHKNSPIKKLENLKEEQYRVRASGGEQ</sequence>
<comment type="similarity">
    <text evidence="8">Belongs to the TRAP transporter small permease family.</text>
</comment>
<dbReference type="Proteomes" id="UP000520011">
    <property type="component" value="Unassembled WGS sequence"/>
</dbReference>
<protein>
    <submittedName>
        <fullName evidence="11">TRAP-type C4-dicarboxylate transport system permease small subunit</fullName>
    </submittedName>
</protein>
<keyword evidence="2" id="KW-0813">Transport</keyword>
<dbReference type="GO" id="GO:0022857">
    <property type="term" value="F:transmembrane transporter activity"/>
    <property type="evidence" value="ECO:0007669"/>
    <property type="project" value="TreeGrafter"/>
</dbReference>
<keyword evidence="12" id="KW-1185">Reference proteome</keyword>
<comment type="subcellular location">
    <subcellularLocation>
        <location evidence="1">Cell inner membrane</location>
        <topology evidence="1">Multi-pass membrane protein</topology>
    </subcellularLocation>
</comment>
<feature type="transmembrane region" description="Helical" evidence="9">
    <location>
        <begin position="127"/>
        <end position="148"/>
    </location>
</feature>
<evidence type="ECO:0000256" key="3">
    <source>
        <dbReference type="ARBA" id="ARBA00022475"/>
    </source>
</evidence>
<dbReference type="InterPro" id="IPR055348">
    <property type="entry name" value="DctQ"/>
</dbReference>
<dbReference type="PANTHER" id="PTHR35011">
    <property type="entry name" value="2,3-DIKETO-L-GULONATE TRAP TRANSPORTER SMALL PERMEASE PROTEIN YIAM"/>
    <property type="match status" value="1"/>
</dbReference>
<reference evidence="11 12" key="1">
    <citation type="submission" date="2020-08" db="EMBL/GenBank/DDBJ databases">
        <title>Genomic Encyclopedia of Type Strains, Phase IV (KMG-IV): sequencing the most valuable type-strain genomes for metagenomic binning, comparative biology and taxonomic classification.</title>
        <authorList>
            <person name="Goeker M."/>
        </authorList>
    </citation>
    <scope>NUCLEOTIDE SEQUENCE [LARGE SCALE GENOMIC DNA]</scope>
    <source>
        <strain evidence="11 12">DSM 16325</strain>
    </source>
</reference>
<evidence type="ECO:0000313" key="12">
    <source>
        <dbReference type="Proteomes" id="UP000520011"/>
    </source>
</evidence>
<keyword evidence="4" id="KW-0997">Cell inner membrane</keyword>
<keyword evidence="6 9" id="KW-1133">Transmembrane helix</keyword>
<dbReference type="GO" id="GO:0005886">
    <property type="term" value="C:plasma membrane"/>
    <property type="evidence" value="ECO:0007669"/>
    <property type="project" value="UniProtKB-SubCell"/>
</dbReference>
<feature type="transmembrane region" description="Helical" evidence="9">
    <location>
        <begin position="47"/>
        <end position="65"/>
    </location>
</feature>
<evidence type="ECO:0000256" key="9">
    <source>
        <dbReference type="SAM" id="Phobius"/>
    </source>
</evidence>
<evidence type="ECO:0000256" key="2">
    <source>
        <dbReference type="ARBA" id="ARBA00022448"/>
    </source>
</evidence>
<keyword evidence="3" id="KW-1003">Cell membrane</keyword>
<dbReference type="AlphaFoldDB" id="A0A7W8IMB7"/>